<dbReference type="AlphaFoldDB" id="A0A1C0U871"/>
<evidence type="ECO:0000256" key="2">
    <source>
        <dbReference type="ARBA" id="ARBA00044192"/>
    </source>
</evidence>
<accession>A0A1C0U871</accession>
<reference evidence="3 4" key="1">
    <citation type="submission" date="2015-12" db="EMBL/GenBank/DDBJ databases">
        <title>Genome comparisons provide insights into the role of secondary metabolites in the pathogenic phase of the Photorhabdus life cycle.</title>
        <authorList>
            <person name="Tobias N.J."/>
            <person name="Mishra B."/>
            <person name="Gupta D.K."/>
            <person name="Thines M."/>
            <person name="Stinear T.P."/>
            <person name="Bode H.B."/>
        </authorList>
    </citation>
    <scope>NUCLEOTIDE SEQUENCE [LARGE SCALE GENOMIC DNA]</scope>
    <source>
        <strain evidence="3 4">PB68.1</strain>
    </source>
</reference>
<dbReference type="STRING" id="286156.Ppb6_00800"/>
<gene>
    <name evidence="3" type="ORF">Ppb6_00800</name>
</gene>
<dbReference type="EMBL" id="LOMY01000027">
    <property type="protein sequence ID" value="OCQ54075.1"/>
    <property type="molecule type" value="Genomic_DNA"/>
</dbReference>
<comment type="similarity">
    <text evidence="1">Belongs to the YciY family.</text>
</comment>
<comment type="caution">
    <text evidence="3">The sequence shown here is derived from an EMBL/GenBank/DDBJ whole genome shotgun (WGS) entry which is preliminary data.</text>
</comment>
<evidence type="ECO:0000256" key="1">
    <source>
        <dbReference type="ARBA" id="ARBA00043959"/>
    </source>
</evidence>
<dbReference type="NCBIfam" id="NF033701">
    <property type="entry name" value="yciY_fam"/>
    <property type="match status" value="1"/>
</dbReference>
<dbReference type="InterPro" id="IPR049586">
    <property type="entry name" value="YciY"/>
</dbReference>
<protein>
    <recommendedName>
        <fullName evidence="2">Uncharacterized protein YciY</fullName>
    </recommendedName>
</protein>
<sequence length="68" mass="8465">MSVIIFLQVYFMRHSRNEVGRWRMLRQNSHCHRRRLVGQSRRNLRIHSLRKLNGYKQRHALLFVQYSE</sequence>
<proteinExistence type="inferred from homology"/>
<keyword evidence="4" id="KW-1185">Reference proteome</keyword>
<dbReference type="Pfam" id="PF26518">
    <property type="entry name" value="YciY"/>
    <property type="match status" value="1"/>
</dbReference>
<evidence type="ECO:0000313" key="4">
    <source>
        <dbReference type="Proteomes" id="UP000093476"/>
    </source>
</evidence>
<evidence type="ECO:0000313" key="3">
    <source>
        <dbReference type="EMBL" id="OCQ54075.1"/>
    </source>
</evidence>
<organism evidence="3 4">
    <name type="scientific">Photorhabdus australis subsp. thailandensis</name>
    <dbReference type="NCBI Taxonomy" id="2805096"/>
    <lineage>
        <taxon>Bacteria</taxon>
        <taxon>Pseudomonadati</taxon>
        <taxon>Pseudomonadota</taxon>
        <taxon>Gammaproteobacteria</taxon>
        <taxon>Enterobacterales</taxon>
        <taxon>Morganellaceae</taxon>
        <taxon>Photorhabdus</taxon>
    </lineage>
</organism>
<name>A0A1C0U871_9GAMM</name>
<dbReference type="Proteomes" id="UP000093476">
    <property type="component" value="Unassembled WGS sequence"/>
</dbReference>